<evidence type="ECO:0000313" key="2">
    <source>
        <dbReference type="Proteomes" id="UP000039865"/>
    </source>
</evidence>
<dbReference type="InParanoid" id="A0A078B123"/>
<sequence length="664" mass="78824">MNNYKFVLQLSRTFNTSLFHQSSQRYFAKGYNQRKKNQHPTPDILEQKKLFQSDLVQFSIANKQFIIDSNTQLANDELKINAYIQEIQKYPVQKLLSVIQRSLFEVYRKGDKNQNKNPEFKKLMQAFLALIQKYQQLITHTDATATLRMIKTIDQLGHKKVVQKLETIIMTALQEQLTDNTRNIERVKEIFKIPYPLLHQNMFKLIIDNFASLDSIFHLQFLMTLIKELKITDQIKLIKEQKDVEDQVVQYIIKVVNNQELIEKIIQSHKTSKIKMLALLCKFKYLDYGSIDIYSPEMLKSHEDQAKAIYMIQKSLQEDVQYERVLFTQFNELQSIIFFLQNSVIPNVRPDQIYLDAFKNCCDKITLSELSQLNPNILGMTIKTVDNNQMDYDAVKRVITREDVNMDLLKEFVKMIELKIEKQVSRLSHLALIQYSNMTMLVYKKYPDIINREFIFLTYESAIKPRVSLYLMKSEDPIFILELLSIKGEVKNYLEFWDQASGCILKMKRDLSFEQMIKASEILIKINQTTPDFWEEIEKYVLNNSSQLRNMEVQYLIRIIIAFDNARKRNDTFGKVFSQLLLERSSEIQLSEYLNVLNAFAYNSPLMSQALFEDFELKHLSKAKKLNDLNLNQKQENQLQNILFKYKMLRHENYRDWFPKYHHR</sequence>
<evidence type="ECO:0000313" key="1">
    <source>
        <dbReference type="EMBL" id="CDW86793.1"/>
    </source>
</evidence>
<dbReference type="EMBL" id="CCKQ01014980">
    <property type="protein sequence ID" value="CDW86793.1"/>
    <property type="molecule type" value="Genomic_DNA"/>
</dbReference>
<dbReference type="AlphaFoldDB" id="A0A078B123"/>
<reference evidence="1 2" key="1">
    <citation type="submission" date="2014-06" db="EMBL/GenBank/DDBJ databases">
        <authorList>
            <person name="Swart Estienne"/>
        </authorList>
    </citation>
    <scope>NUCLEOTIDE SEQUENCE [LARGE SCALE GENOMIC DNA]</scope>
    <source>
        <strain evidence="1 2">130c</strain>
    </source>
</reference>
<name>A0A078B123_STYLE</name>
<protein>
    <submittedName>
        <fullName evidence="1">Uncharacterized protein</fullName>
    </submittedName>
</protein>
<keyword evidence="2" id="KW-1185">Reference proteome</keyword>
<gene>
    <name evidence="1" type="primary">Contig7424.g7936</name>
    <name evidence="1" type="ORF">STYLEM_15892</name>
</gene>
<dbReference type="Proteomes" id="UP000039865">
    <property type="component" value="Unassembled WGS sequence"/>
</dbReference>
<proteinExistence type="predicted"/>
<accession>A0A078B123</accession>
<organism evidence="1 2">
    <name type="scientific">Stylonychia lemnae</name>
    <name type="common">Ciliate</name>
    <dbReference type="NCBI Taxonomy" id="5949"/>
    <lineage>
        <taxon>Eukaryota</taxon>
        <taxon>Sar</taxon>
        <taxon>Alveolata</taxon>
        <taxon>Ciliophora</taxon>
        <taxon>Intramacronucleata</taxon>
        <taxon>Spirotrichea</taxon>
        <taxon>Stichotrichia</taxon>
        <taxon>Sporadotrichida</taxon>
        <taxon>Oxytrichidae</taxon>
        <taxon>Stylonychinae</taxon>
        <taxon>Stylonychia</taxon>
    </lineage>
</organism>